<dbReference type="Proteomes" id="UP001498398">
    <property type="component" value="Unassembled WGS sequence"/>
</dbReference>
<organism evidence="3 4">
    <name type="scientific">Marasmiellus scandens</name>
    <dbReference type="NCBI Taxonomy" id="2682957"/>
    <lineage>
        <taxon>Eukaryota</taxon>
        <taxon>Fungi</taxon>
        <taxon>Dikarya</taxon>
        <taxon>Basidiomycota</taxon>
        <taxon>Agaricomycotina</taxon>
        <taxon>Agaricomycetes</taxon>
        <taxon>Agaricomycetidae</taxon>
        <taxon>Agaricales</taxon>
        <taxon>Marasmiineae</taxon>
        <taxon>Omphalotaceae</taxon>
        <taxon>Marasmiellus</taxon>
    </lineage>
</organism>
<evidence type="ECO:0000313" key="4">
    <source>
        <dbReference type="Proteomes" id="UP001498398"/>
    </source>
</evidence>
<evidence type="ECO:0000313" key="3">
    <source>
        <dbReference type="EMBL" id="KAK7470298.1"/>
    </source>
</evidence>
<feature type="transmembrane region" description="Helical" evidence="2">
    <location>
        <begin position="14"/>
        <end position="34"/>
    </location>
</feature>
<gene>
    <name evidence="3" type="ORF">VKT23_001729</name>
</gene>
<comment type="caution">
    <text evidence="3">The sequence shown here is derived from an EMBL/GenBank/DDBJ whole genome shotgun (WGS) entry which is preliminary data.</text>
</comment>
<protein>
    <submittedName>
        <fullName evidence="3">Uncharacterized protein</fullName>
    </submittedName>
</protein>
<keyword evidence="2" id="KW-0812">Transmembrane</keyword>
<evidence type="ECO:0000256" key="2">
    <source>
        <dbReference type="SAM" id="Phobius"/>
    </source>
</evidence>
<feature type="region of interest" description="Disordered" evidence="1">
    <location>
        <begin position="105"/>
        <end position="124"/>
    </location>
</feature>
<name>A0ABR1K5B0_9AGAR</name>
<keyword evidence="2" id="KW-1133">Transmembrane helix</keyword>
<keyword evidence="2" id="KW-0472">Membrane</keyword>
<sequence>MPIHCVDEFPKDKYFAPVMFLQFFTGSWMALYYAAKNIAEPRVNRLPLPFILPVYLLCDCIYEHYLRSQGVFDGNVRSFLWFLQLPRTILSSGIYWLFGRDSSHKPAFDEESGLAETSMTEDRV</sequence>
<reference evidence="3 4" key="1">
    <citation type="submission" date="2024-01" db="EMBL/GenBank/DDBJ databases">
        <title>A draft genome for the cacao thread blight pathogen Marasmiellus scandens.</title>
        <authorList>
            <person name="Baruah I.K."/>
            <person name="Leung J."/>
            <person name="Bukari Y."/>
            <person name="Amoako-Attah I."/>
            <person name="Meinhardt L.W."/>
            <person name="Bailey B.A."/>
            <person name="Cohen S.P."/>
        </authorList>
    </citation>
    <scope>NUCLEOTIDE SEQUENCE [LARGE SCALE GENOMIC DNA]</scope>
    <source>
        <strain evidence="3 4">GH-19</strain>
    </source>
</reference>
<keyword evidence="4" id="KW-1185">Reference proteome</keyword>
<proteinExistence type="predicted"/>
<accession>A0ABR1K5B0</accession>
<dbReference type="EMBL" id="JBANRG010000002">
    <property type="protein sequence ID" value="KAK7470298.1"/>
    <property type="molecule type" value="Genomic_DNA"/>
</dbReference>
<evidence type="ECO:0000256" key="1">
    <source>
        <dbReference type="SAM" id="MobiDB-lite"/>
    </source>
</evidence>